<feature type="region of interest" description="Disordered" evidence="1">
    <location>
        <begin position="19"/>
        <end position="105"/>
    </location>
</feature>
<evidence type="ECO:0000313" key="4">
    <source>
        <dbReference type="Proteomes" id="UP000198284"/>
    </source>
</evidence>
<evidence type="ECO:0000256" key="2">
    <source>
        <dbReference type="SAM" id="SignalP"/>
    </source>
</evidence>
<evidence type="ECO:0000256" key="1">
    <source>
        <dbReference type="SAM" id="MobiDB-lite"/>
    </source>
</evidence>
<dbReference type="EMBL" id="FZOT01000008">
    <property type="protein sequence ID" value="SNS87145.1"/>
    <property type="molecule type" value="Genomic_DNA"/>
</dbReference>
<dbReference type="Proteomes" id="UP000198284">
    <property type="component" value="Unassembled WGS sequence"/>
</dbReference>
<feature type="compositionally biased region" description="Basic residues" evidence="1">
    <location>
        <begin position="73"/>
        <end position="85"/>
    </location>
</feature>
<keyword evidence="4" id="KW-1185">Reference proteome</keyword>
<sequence length="105" mass="10882">MNRFTTVVFVALCAIGSSAVAQDSSSGIRESTDPSRIAEVERHARDLQSQQQSSGGSASSTTGMTQGDMDTHGKRHHGGKRHTMPRSRGGAAGGQPESAGTNLGK</sequence>
<protein>
    <submittedName>
        <fullName evidence="3">Uncharacterized protein</fullName>
    </submittedName>
</protein>
<feature type="compositionally biased region" description="Low complexity" evidence="1">
    <location>
        <begin position="48"/>
        <end position="67"/>
    </location>
</feature>
<feature type="chain" id="PRO_5012647364" evidence="2">
    <location>
        <begin position="22"/>
        <end position="105"/>
    </location>
</feature>
<feature type="compositionally biased region" description="Polar residues" evidence="1">
    <location>
        <begin position="19"/>
        <end position="29"/>
    </location>
</feature>
<feature type="signal peptide" evidence="2">
    <location>
        <begin position="1"/>
        <end position="21"/>
    </location>
</feature>
<dbReference type="AlphaFoldDB" id="A0A239I0Q8"/>
<proteinExistence type="predicted"/>
<dbReference type="RefSeq" id="WP_089399827.1">
    <property type="nucleotide sequence ID" value="NZ_FZOT01000008.1"/>
</dbReference>
<keyword evidence="2" id="KW-0732">Signal</keyword>
<gene>
    <name evidence="3" type="ORF">SAMN06265795_10853</name>
</gene>
<name>A0A239I0Q8_9BURK</name>
<evidence type="ECO:0000313" key="3">
    <source>
        <dbReference type="EMBL" id="SNS87145.1"/>
    </source>
</evidence>
<accession>A0A239I0Q8</accession>
<reference evidence="3 4" key="1">
    <citation type="submission" date="2017-06" db="EMBL/GenBank/DDBJ databases">
        <authorList>
            <person name="Kim H.J."/>
            <person name="Triplett B.A."/>
        </authorList>
    </citation>
    <scope>NUCLEOTIDE SEQUENCE [LARGE SCALE GENOMIC DNA]</scope>
    <source>
        <strain evidence="3 4">U15</strain>
    </source>
</reference>
<organism evidence="3 4">
    <name type="scientific">Noviherbaspirillum humi</name>
    <dbReference type="NCBI Taxonomy" id="1688639"/>
    <lineage>
        <taxon>Bacteria</taxon>
        <taxon>Pseudomonadati</taxon>
        <taxon>Pseudomonadota</taxon>
        <taxon>Betaproteobacteria</taxon>
        <taxon>Burkholderiales</taxon>
        <taxon>Oxalobacteraceae</taxon>
        <taxon>Noviherbaspirillum</taxon>
    </lineage>
</organism>
<feature type="compositionally biased region" description="Basic and acidic residues" evidence="1">
    <location>
        <begin position="30"/>
        <end position="46"/>
    </location>
</feature>